<evidence type="ECO:0000256" key="1">
    <source>
        <dbReference type="ARBA" id="ARBA00000085"/>
    </source>
</evidence>
<dbReference type="PANTHER" id="PTHR24421:SF10">
    <property type="entry name" value="NITRATE_NITRITE SENSOR PROTEIN NARQ"/>
    <property type="match status" value="1"/>
</dbReference>
<gene>
    <name evidence="12" type="ORF">HNR09_001722</name>
</gene>
<feature type="region of interest" description="Disordered" evidence="9">
    <location>
        <begin position="280"/>
        <end position="302"/>
    </location>
</feature>
<dbReference type="EC" id="2.7.13.3" evidence="2"/>
<dbReference type="RefSeq" id="WP_179541670.1">
    <property type="nucleotide sequence ID" value="NZ_BAAALL010000011.1"/>
</dbReference>
<dbReference type="GO" id="GO:0016020">
    <property type="term" value="C:membrane"/>
    <property type="evidence" value="ECO:0007669"/>
    <property type="project" value="InterPro"/>
</dbReference>
<dbReference type="InterPro" id="IPR011712">
    <property type="entry name" value="Sig_transdc_His_kin_sub3_dim/P"/>
</dbReference>
<evidence type="ECO:0000256" key="9">
    <source>
        <dbReference type="SAM" id="MobiDB-lite"/>
    </source>
</evidence>
<dbReference type="EMBL" id="JACCFY010000001">
    <property type="protein sequence ID" value="NYJ78311.1"/>
    <property type="molecule type" value="Genomic_DNA"/>
</dbReference>
<feature type="domain" description="Signal transduction histidine kinase subgroup 3 dimerisation and phosphoacceptor" evidence="11">
    <location>
        <begin position="215"/>
        <end position="279"/>
    </location>
</feature>
<dbReference type="InterPro" id="IPR050482">
    <property type="entry name" value="Sensor_HK_TwoCompSys"/>
</dbReference>
<evidence type="ECO:0000256" key="2">
    <source>
        <dbReference type="ARBA" id="ARBA00012438"/>
    </source>
</evidence>
<dbReference type="Proteomes" id="UP000535437">
    <property type="component" value="Unassembled WGS sequence"/>
</dbReference>
<dbReference type="PANTHER" id="PTHR24421">
    <property type="entry name" value="NITRATE/NITRITE SENSOR PROTEIN NARX-RELATED"/>
    <property type="match status" value="1"/>
</dbReference>
<evidence type="ECO:0000256" key="3">
    <source>
        <dbReference type="ARBA" id="ARBA00022553"/>
    </source>
</evidence>
<keyword evidence="8" id="KW-0902">Two-component regulatory system</keyword>
<dbReference type="GO" id="GO:0005524">
    <property type="term" value="F:ATP binding"/>
    <property type="evidence" value="ECO:0007669"/>
    <property type="project" value="UniProtKB-KW"/>
</dbReference>
<comment type="caution">
    <text evidence="12">The sequence shown here is derived from an EMBL/GenBank/DDBJ whole genome shotgun (WGS) entry which is preliminary data.</text>
</comment>
<keyword evidence="7" id="KW-0067">ATP-binding</keyword>
<evidence type="ECO:0000256" key="6">
    <source>
        <dbReference type="ARBA" id="ARBA00022777"/>
    </source>
</evidence>
<protein>
    <recommendedName>
        <fullName evidence="2">histidine kinase</fullName>
        <ecNumber evidence="2">2.7.13.3</ecNumber>
    </recommendedName>
</protein>
<dbReference type="GO" id="GO:0000155">
    <property type="term" value="F:phosphorelay sensor kinase activity"/>
    <property type="evidence" value="ECO:0007669"/>
    <property type="project" value="InterPro"/>
</dbReference>
<dbReference type="Pfam" id="PF07730">
    <property type="entry name" value="HisKA_3"/>
    <property type="match status" value="1"/>
</dbReference>
<organism evidence="12 13">
    <name type="scientific">Nesterenkonia xinjiangensis</name>
    <dbReference type="NCBI Taxonomy" id="225327"/>
    <lineage>
        <taxon>Bacteria</taxon>
        <taxon>Bacillati</taxon>
        <taxon>Actinomycetota</taxon>
        <taxon>Actinomycetes</taxon>
        <taxon>Micrococcales</taxon>
        <taxon>Micrococcaceae</taxon>
        <taxon>Nesterenkonia</taxon>
    </lineage>
</organism>
<evidence type="ECO:0000256" key="7">
    <source>
        <dbReference type="ARBA" id="ARBA00022840"/>
    </source>
</evidence>
<keyword evidence="10" id="KW-0812">Transmembrane</keyword>
<keyword evidence="10" id="KW-0472">Membrane</keyword>
<feature type="transmembrane region" description="Helical" evidence="10">
    <location>
        <begin position="87"/>
        <end position="120"/>
    </location>
</feature>
<feature type="region of interest" description="Disordered" evidence="9">
    <location>
        <begin position="386"/>
        <end position="413"/>
    </location>
</feature>
<name>A0A7Z0GLQ2_9MICC</name>
<evidence type="ECO:0000256" key="10">
    <source>
        <dbReference type="SAM" id="Phobius"/>
    </source>
</evidence>
<keyword evidence="10" id="KW-1133">Transmembrane helix</keyword>
<keyword evidence="13" id="KW-1185">Reference proteome</keyword>
<dbReference type="CDD" id="cd16917">
    <property type="entry name" value="HATPase_UhpB-NarQ-NarX-like"/>
    <property type="match status" value="1"/>
</dbReference>
<keyword evidence="5" id="KW-0547">Nucleotide-binding</keyword>
<feature type="transmembrane region" description="Helical" evidence="10">
    <location>
        <begin position="63"/>
        <end position="80"/>
    </location>
</feature>
<evidence type="ECO:0000256" key="8">
    <source>
        <dbReference type="ARBA" id="ARBA00023012"/>
    </source>
</evidence>
<evidence type="ECO:0000313" key="12">
    <source>
        <dbReference type="EMBL" id="NYJ78311.1"/>
    </source>
</evidence>
<keyword evidence="4" id="KW-0808">Transferase</keyword>
<feature type="transmembrane region" description="Helical" evidence="10">
    <location>
        <begin position="155"/>
        <end position="174"/>
    </location>
</feature>
<feature type="transmembrane region" description="Helical" evidence="10">
    <location>
        <begin position="126"/>
        <end position="148"/>
    </location>
</feature>
<evidence type="ECO:0000256" key="5">
    <source>
        <dbReference type="ARBA" id="ARBA00022741"/>
    </source>
</evidence>
<evidence type="ECO:0000259" key="11">
    <source>
        <dbReference type="Pfam" id="PF07730"/>
    </source>
</evidence>
<evidence type="ECO:0000313" key="13">
    <source>
        <dbReference type="Proteomes" id="UP000535437"/>
    </source>
</evidence>
<dbReference type="Gene3D" id="1.20.5.1930">
    <property type="match status" value="1"/>
</dbReference>
<feature type="transmembrane region" description="Helical" evidence="10">
    <location>
        <begin position="21"/>
        <end position="43"/>
    </location>
</feature>
<feature type="compositionally biased region" description="Gly residues" evidence="9">
    <location>
        <begin position="397"/>
        <end position="407"/>
    </location>
</feature>
<accession>A0A7Z0GLQ2</accession>
<dbReference type="GO" id="GO:0046983">
    <property type="term" value="F:protein dimerization activity"/>
    <property type="evidence" value="ECO:0007669"/>
    <property type="project" value="InterPro"/>
</dbReference>
<evidence type="ECO:0000256" key="4">
    <source>
        <dbReference type="ARBA" id="ARBA00022679"/>
    </source>
</evidence>
<keyword evidence="6 12" id="KW-0418">Kinase</keyword>
<dbReference type="AlphaFoldDB" id="A0A7Z0GLQ2"/>
<keyword evidence="3" id="KW-0597">Phosphoprotein</keyword>
<reference evidence="12 13" key="1">
    <citation type="submission" date="2020-07" db="EMBL/GenBank/DDBJ databases">
        <title>Sequencing the genomes of 1000 actinobacteria strains.</title>
        <authorList>
            <person name="Klenk H.-P."/>
        </authorList>
    </citation>
    <scope>NUCLEOTIDE SEQUENCE [LARGE SCALE GENOMIC DNA]</scope>
    <source>
        <strain evidence="12 13">DSM 15475</strain>
    </source>
</reference>
<comment type="catalytic activity">
    <reaction evidence="1">
        <text>ATP + protein L-histidine = ADP + protein N-phospho-L-histidine.</text>
        <dbReference type="EC" id="2.7.13.3"/>
    </reaction>
</comment>
<sequence length="465" mass="49713">MDHASGTVPPRRPRRETLQNLLVGREHLQTWMTLLIALVLLVAQWTDLLPTPWLGALGLTPPGWWHLIPLAVIAVAMLVKRTRPLTALLIGGACVTADLAIGGSAGIWFCLMDLIYYLGLRGDRHILAWLTGVFTAVVVTAAAALLLLEADLRNVISVVLLLGSVLLLPLWWSVEVRRGYPLGPMDVERDRLDAERHAVLVRLHELDRRRAVTAERQRMARELHDVISSHVSAIALHSGAALTAAPDSPRDRRTLEEVRRTSVTALEDLRAMVSLLRGQEGAADDGAAPWGERGGAGGPAEELLVPPSVEEVLASAARHGLSLEVSGHAPRAGAESGEATGRSVCGVVARVLQEALTNAATHGDGTARVDFSRSATHLRLQVINGLRRADQDPDRGPGQGPTQGLGGRRPPSSTTLCALATGTGLISMQERVVQAGGTLHSARDGDQWVLTAELPHVEGGDDGQR</sequence>
<dbReference type="Gene3D" id="3.30.565.10">
    <property type="entry name" value="Histidine kinase-like ATPase, C-terminal domain"/>
    <property type="match status" value="1"/>
</dbReference>
<proteinExistence type="predicted"/>
<dbReference type="InterPro" id="IPR036890">
    <property type="entry name" value="HATPase_C_sf"/>
</dbReference>